<dbReference type="PROSITE" id="PS51257">
    <property type="entry name" value="PROKAR_LIPOPROTEIN"/>
    <property type="match status" value="1"/>
</dbReference>
<dbReference type="Gene3D" id="2.60.40.1120">
    <property type="entry name" value="Carboxypeptidase-like, regulatory domain"/>
    <property type="match status" value="1"/>
</dbReference>
<comment type="caution">
    <text evidence="2">The sequence shown here is derived from an EMBL/GenBank/DDBJ whole genome shotgun (WGS) entry which is preliminary data.</text>
</comment>
<accession>A0A8J2XA78</accession>
<keyword evidence="3" id="KW-1185">Reference proteome</keyword>
<dbReference type="RefSeq" id="WP_188606150.1">
    <property type="nucleotide sequence ID" value="NZ_BMIC01000003.1"/>
</dbReference>
<evidence type="ECO:0000313" key="2">
    <source>
        <dbReference type="EMBL" id="GFZ87803.1"/>
    </source>
</evidence>
<evidence type="ECO:0008006" key="4">
    <source>
        <dbReference type="Google" id="ProtNLM"/>
    </source>
</evidence>
<evidence type="ECO:0000313" key="3">
    <source>
        <dbReference type="Proteomes" id="UP000598120"/>
    </source>
</evidence>
<dbReference type="InterPro" id="IPR008969">
    <property type="entry name" value="CarboxyPept-like_regulatory"/>
</dbReference>
<protein>
    <recommendedName>
        <fullName evidence="4">Carboxypeptidase regulatory-like domain-containing protein</fullName>
    </recommendedName>
</protein>
<dbReference type="SUPFAM" id="SSF49464">
    <property type="entry name" value="Carboxypeptidase regulatory domain-like"/>
    <property type="match status" value="1"/>
</dbReference>
<keyword evidence="1" id="KW-0732">Signal</keyword>
<dbReference type="AlphaFoldDB" id="A0A8J2XA78"/>
<evidence type="ECO:0000256" key="1">
    <source>
        <dbReference type="SAM" id="SignalP"/>
    </source>
</evidence>
<organism evidence="2 3">
    <name type="scientific">Aquaticitalea lipolytica</name>
    <dbReference type="NCBI Taxonomy" id="1247562"/>
    <lineage>
        <taxon>Bacteria</taxon>
        <taxon>Pseudomonadati</taxon>
        <taxon>Bacteroidota</taxon>
        <taxon>Flavobacteriia</taxon>
        <taxon>Flavobacteriales</taxon>
        <taxon>Flavobacteriaceae</taxon>
        <taxon>Aquaticitalea</taxon>
    </lineage>
</organism>
<dbReference type="EMBL" id="BMIC01000003">
    <property type="protein sequence ID" value="GFZ87803.1"/>
    <property type="molecule type" value="Genomic_DNA"/>
</dbReference>
<dbReference type="Pfam" id="PF13715">
    <property type="entry name" value="CarbopepD_reg_2"/>
    <property type="match status" value="1"/>
</dbReference>
<sequence length="167" mass="18973">MKIKIFTLIGITLLLSSCDCWISVNGKVVSSDTGKPISGAKIEMIDKNLTSTSDQNGNFSIGEMTGFCYSPKVRITYDNHKPFEIELESDSDFKNYKLKKESESVDFDEPFYPDPNNRNTFILSTQIEKYSGSFEIKSDSLIIYLDEKNPTKEIELIKRKLKNKNSG</sequence>
<reference evidence="2 3" key="1">
    <citation type="journal article" date="2014" name="Int. J. Syst. Evol. Microbiol.">
        <title>Complete genome sequence of Corynebacterium casei LMG S-19264T (=DSM 44701T), isolated from a smear-ripened cheese.</title>
        <authorList>
            <consortium name="US DOE Joint Genome Institute (JGI-PGF)"/>
            <person name="Walter F."/>
            <person name="Albersmeier A."/>
            <person name="Kalinowski J."/>
            <person name="Ruckert C."/>
        </authorList>
    </citation>
    <scope>NUCLEOTIDE SEQUENCE [LARGE SCALE GENOMIC DNA]</scope>
    <source>
        <strain evidence="2 3">CGMCC 1.15295</strain>
    </source>
</reference>
<dbReference type="Proteomes" id="UP000598120">
    <property type="component" value="Unassembled WGS sequence"/>
</dbReference>
<feature type="signal peptide" evidence="1">
    <location>
        <begin position="1"/>
        <end position="22"/>
    </location>
</feature>
<proteinExistence type="predicted"/>
<feature type="chain" id="PRO_5035159195" description="Carboxypeptidase regulatory-like domain-containing protein" evidence="1">
    <location>
        <begin position="23"/>
        <end position="167"/>
    </location>
</feature>
<gene>
    <name evidence="2" type="ORF">GCM10011531_19160</name>
</gene>
<name>A0A8J2XA78_9FLAO</name>